<proteinExistence type="predicted"/>
<evidence type="ECO:0000313" key="2">
    <source>
        <dbReference type="EMBL" id="MCR0981847.1"/>
    </source>
</evidence>
<dbReference type="Proteomes" id="UP001524642">
    <property type="component" value="Unassembled WGS sequence"/>
</dbReference>
<comment type="caution">
    <text evidence="2">The sequence shown here is derived from an EMBL/GenBank/DDBJ whole genome shotgun (WGS) entry which is preliminary data.</text>
</comment>
<evidence type="ECO:0000256" key="1">
    <source>
        <dbReference type="SAM" id="MobiDB-lite"/>
    </source>
</evidence>
<dbReference type="EMBL" id="JANJOU010000003">
    <property type="protein sequence ID" value="MCR0981847.1"/>
    <property type="molecule type" value="Genomic_DNA"/>
</dbReference>
<accession>A0ABT1X175</accession>
<organism evidence="2 3">
    <name type="scientific">Roseomonas populi</name>
    <dbReference type="NCBI Taxonomy" id="3121582"/>
    <lineage>
        <taxon>Bacteria</taxon>
        <taxon>Pseudomonadati</taxon>
        <taxon>Pseudomonadota</taxon>
        <taxon>Alphaproteobacteria</taxon>
        <taxon>Acetobacterales</taxon>
        <taxon>Roseomonadaceae</taxon>
        <taxon>Roseomonas</taxon>
    </lineage>
</organism>
<evidence type="ECO:0000313" key="3">
    <source>
        <dbReference type="Proteomes" id="UP001524642"/>
    </source>
</evidence>
<name>A0ABT1X175_9PROT</name>
<feature type="region of interest" description="Disordered" evidence="1">
    <location>
        <begin position="90"/>
        <end position="115"/>
    </location>
</feature>
<gene>
    <name evidence="2" type="ORF">NRP21_07280</name>
</gene>
<reference evidence="2 3" key="1">
    <citation type="submission" date="2022-06" db="EMBL/GenBank/DDBJ databases">
        <title>Roseomonas CN29.</title>
        <authorList>
            <person name="Cheng Y."/>
            <person name="He X."/>
        </authorList>
    </citation>
    <scope>NUCLEOTIDE SEQUENCE [LARGE SCALE GENOMIC DNA]</scope>
    <source>
        <strain evidence="2 3">CN29</strain>
    </source>
</reference>
<keyword evidence="3" id="KW-1185">Reference proteome</keyword>
<protein>
    <submittedName>
        <fullName evidence="2">Uncharacterized protein</fullName>
    </submittedName>
</protein>
<dbReference type="RefSeq" id="WP_257715508.1">
    <property type="nucleotide sequence ID" value="NZ_JANJOU010000003.1"/>
</dbReference>
<sequence length="115" mass="12528">MNTNTDFPETAIPAVMPPASPDLSHYSQHVAHLDLSEVRKAELLQAVWQIMRSFVDRAFGDDPAQLCRKAGDSKLLNGQAADDAVLASEPVQDTNNKSLTHAFAGQAGGDRKERR</sequence>